<dbReference type="AlphaFoldDB" id="A0A1T3CCU4"/>
<organism evidence="3 4">
    <name type="scientific">Trichoderma guizhouense</name>
    <dbReference type="NCBI Taxonomy" id="1491466"/>
    <lineage>
        <taxon>Eukaryota</taxon>
        <taxon>Fungi</taxon>
        <taxon>Dikarya</taxon>
        <taxon>Ascomycota</taxon>
        <taxon>Pezizomycotina</taxon>
        <taxon>Sordariomycetes</taxon>
        <taxon>Hypocreomycetidae</taxon>
        <taxon>Hypocreales</taxon>
        <taxon>Hypocreaceae</taxon>
        <taxon>Trichoderma</taxon>
    </lineage>
</organism>
<dbReference type="Pfam" id="PF06985">
    <property type="entry name" value="HET"/>
    <property type="match status" value="1"/>
</dbReference>
<dbReference type="PANTHER" id="PTHR33112">
    <property type="entry name" value="DOMAIN PROTEIN, PUTATIVE-RELATED"/>
    <property type="match status" value="1"/>
</dbReference>
<evidence type="ECO:0000256" key="1">
    <source>
        <dbReference type="SAM" id="MobiDB-lite"/>
    </source>
</evidence>
<proteinExistence type="predicted"/>
<sequence>MVGRKIFSWIKEKALGPSIDDDEPETIGDACDICHWNGENNYQESAIDRLRETRRSLQLQPGQRTLELSRSARERGCLCCAILWQLMERSLLGELHDADISIHLFSAGYFTIEWRYHFNDSVTQNWMFALPDCWEEAVKVVAKKHRWMYLPLYNMQKETTLSRDTSSDKCLSWAKAQLDKCVKHHKQCADATSDFLPTRLIDVQPLGPDGDVVLRNGGDIPAGSPYVALSHCWGPNGRIEIKCRTVSGNLSSQFHRISWSSLSQTFQDAVDFTRRLGMRFLWIDCICIIQQDIDDWQKEAPRMFDVYHNARLTLAAHHARTSLEGLYSKSSPERETHITLPPKVADEMMKRDSGGIEKGPIEMIGLQMDPICPFRNNAEDNSELLSFEAPLKNSDRDHYDSGPLFTRAWTFQERLVSRRVLVFTANDLAWECNTVLTCECKRNDMDASIKSDYSKTLEGTTSKWYKKKQVTAREDLWWTLIEQYSRLGITNATDKLPAVAAIAQQLHMTSRQDETYYAGLWSGSLFQDMLWVSDIQDYQNRAARPKNPDPNGVKWWPSPTWSWASVQDPVKFLGSTYDIKPNVKPLAELIEIECRNSDGEAFMRPDESTCLLTLRSKTAHARLQKTLRWARHVLFTVQVGETGRGSVIAYNRKTDDDANLEGIIDTRMVFMDYDPWPQSFSILRSDSNAEADAAPDEDFSASEAADNDSEDNYFGSPVDGAEMDVELMEIADVTYKKDITIHKKDRHQAIFMILKGKGPDDDRRYERLGLVKVSYYTDENFVSAFREATLNRPNRDCILV</sequence>
<gene>
    <name evidence="3" type="ORF">A0O28_0020000</name>
</gene>
<feature type="compositionally biased region" description="Acidic residues" evidence="1">
    <location>
        <begin position="693"/>
        <end position="711"/>
    </location>
</feature>
<protein>
    <recommendedName>
        <fullName evidence="2">Heterokaryon incompatibility domain-containing protein</fullName>
    </recommendedName>
</protein>
<comment type="caution">
    <text evidence="3">The sequence shown here is derived from an EMBL/GenBank/DDBJ whole genome shotgun (WGS) entry which is preliminary data.</text>
</comment>
<accession>A0A1T3CCU4</accession>
<dbReference type="OrthoDB" id="5362512at2759"/>
<dbReference type="InterPro" id="IPR010730">
    <property type="entry name" value="HET"/>
</dbReference>
<reference evidence="3 4" key="1">
    <citation type="submission" date="2016-04" db="EMBL/GenBank/DDBJ databases">
        <title>Multiple horizontal gene transfer events from other fungi enriched the ability of the initially mycotrophic fungus Trichoderma (Ascomycota) to feed on dead plant biomass.</title>
        <authorList>
            <person name="Atanasova L."/>
            <person name="Chenthamara K."/>
            <person name="Zhang J."/>
            <person name="Grujic M."/>
            <person name="Henrissat B."/>
            <person name="Kuo A."/>
            <person name="Aertz A."/>
            <person name="Salamov A."/>
            <person name="Lipzen A."/>
            <person name="Labutti K."/>
            <person name="Barry K."/>
            <person name="Miao Y."/>
            <person name="Rahimi M.J."/>
            <person name="Shen Q."/>
            <person name="Grigoriev I.V."/>
            <person name="Kubicek C.P."/>
            <person name="Druzhinina I.S."/>
        </authorList>
    </citation>
    <scope>NUCLEOTIDE SEQUENCE [LARGE SCALE GENOMIC DNA]</scope>
    <source>
        <strain evidence="3 4">NJAU 4742</strain>
    </source>
</reference>
<feature type="domain" description="Heterokaryon incompatibility" evidence="2">
    <location>
        <begin position="226"/>
        <end position="413"/>
    </location>
</feature>
<evidence type="ECO:0000313" key="4">
    <source>
        <dbReference type="Proteomes" id="UP000191004"/>
    </source>
</evidence>
<dbReference type="PANTHER" id="PTHR33112:SF9">
    <property type="entry name" value="HETEROKARYON INCOMPATIBILITY DOMAIN-CONTAINING PROTEIN"/>
    <property type="match status" value="1"/>
</dbReference>
<evidence type="ECO:0000259" key="2">
    <source>
        <dbReference type="Pfam" id="PF06985"/>
    </source>
</evidence>
<dbReference type="Proteomes" id="UP000191004">
    <property type="component" value="Unassembled WGS sequence"/>
</dbReference>
<keyword evidence="4" id="KW-1185">Reference proteome</keyword>
<dbReference type="EMBL" id="LVVK01000020">
    <property type="protein sequence ID" value="OPB38894.1"/>
    <property type="molecule type" value="Genomic_DNA"/>
</dbReference>
<evidence type="ECO:0000313" key="3">
    <source>
        <dbReference type="EMBL" id="OPB38894.1"/>
    </source>
</evidence>
<name>A0A1T3CCU4_9HYPO</name>
<feature type="region of interest" description="Disordered" evidence="1">
    <location>
        <begin position="691"/>
        <end position="715"/>
    </location>
</feature>